<protein>
    <submittedName>
        <fullName evidence="2">Uncharacterized protein</fullName>
    </submittedName>
</protein>
<evidence type="ECO:0000256" key="1">
    <source>
        <dbReference type="SAM" id="MobiDB-lite"/>
    </source>
</evidence>
<name>A0A392VAD5_9FABA</name>
<comment type="caution">
    <text evidence="2">The sequence shown here is derived from an EMBL/GenBank/DDBJ whole genome shotgun (WGS) entry which is preliminary data.</text>
</comment>
<proteinExistence type="predicted"/>
<feature type="compositionally biased region" description="Low complexity" evidence="1">
    <location>
        <begin position="24"/>
        <end position="38"/>
    </location>
</feature>
<accession>A0A392VAD5</accession>
<feature type="non-terminal residue" evidence="2">
    <location>
        <position position="61"/>
    </location>
</feature>
<reference evidence="2 3" key="1">
    <citation type="journal article" date="2018" name="Front. Plant Sci.">
        <title>Red Clover (Trifolium pratense) and Zigzag Clover (T. medium) - A Picture of Genomic Similarities and Differences.</title>
        <authorList>
            <person name="Dluhosova J."/>
            <person name="Istvanek J."/>
            <person name="Nedelnik J."/>
            <person name="Repkova J."/>
        </authorList>
    </citation>
    <scope>NUCLEOTIDE SEQUENCE [LARGE SCALE GENOMIC DNA]</scope>
    <source>
        <strain evidence="3">cv. 10/8</strain>
        <tissue evidence="2">Leaf</tissue>
    </source>
</reference>
<evidence type="ECO:0000313" key="3">
    <source>
        <dbReference type="Proteomes" id="UP000265520"/>
    </source>
</evidence>
<sequence length="61" mass="6477">MGKGMRVAKGNTEKKDVSTKKNNKTTAASSKKTTKSSSFMGEGSRTCRASLPPKGKKDEPS</sequence>
<feature type="region of interest" description="Disordered" evidence="1">
    <location>
        <begin position="1"/>
        <end position="61"/>
    </location>
</feature>
<organism evidence="2 3">
    <name type="scientific">Trifolium medium</name>
    <dbReference type="NCBI Taxonomy" id="97028"/>
    <lineage>
        <taxon>Eukaryota</taxon>
        <taxon>Viridiplantae</taxon>
        <taxon>Streptophyta</taxon>
        <taxon>Embryophyta</taxon>
        <taxon>Tracheophyta</taxon>
        <taxon>Spermatophyta</taxon>
        <taxon>Magnoliopsida</taxon>
        <taxon>eudicotyledons</taxon>
        <taxon>Gunneridae</taxon>
        <taxon>Pentapetalae</taxon>
        <taxon>rosids</taxon>
        <taxon>fabids</taxon>
        <taxon>Fabales</taxon>
        <taxon>Fabaceae</taxon>
        <taxon>Papilionoideae</taxon>
        <taxon>50 kb inversion clade</taxon>
        <taxon>NPAAA clade</taxon>
        <taxon>Hologalegina</taxon>
        <taxon>IRL clade</taxon>
        <taxon>Trifolieae</taxon>
        <taxon>Trifolium</taxon>
    </lineage>
</organism>
<dbReference type="AlphaFoldDB" id="A0A392VAD5"/>
<evidence type="ECO:0000313" key="2">
    <source>
        <dbReference type="EMBL" id="MCI85254.1"/>
    </source>
</evidence>
<dbReference type="Proteomes" id="UP000265520">
    <property type="component" value="Unassembled WGS sequence"/>
</dbReference>
<dbReference type="EMBL" id="LXQA011111003">
    <property type="protein sequence ID" value="MCI85254.1"/>
    <property type="molecule type" value="Genomic_DNA"/>
</dbReference>
<keyword evidence="3" id="KW-1185">Reference proteome</keyword>